<accession>A0A217ER79</accession>
<dbReference type="EMBL" id="KY368640">
    <property type="protein sequence ID" value="APZ82598.1"/>
    <property type="molecule type" value="Genomic_DNA"/>
</dbReference>
<keyword evidence="1" id="KW-0812">Transmembrane</keyword>
<reference evidence="2" key="1">
    <citation type="journal article" date="2017" name="Viruses">
        <title>Characterization of Bacillus subtilis Viruses vB_BsuM-Goe2 and vB_BsuM-Goe3.</title>
        <authorList>
            <person name="Willms I.M."/>
            <person name="Hoppert M."/>
            <person name="Hertel R."/>
        </authorList>
    </citation>
    <scope>NUCLEOTIDE SEQUENCE [LARGE SCALE GENOMIC DNA]</scope>
</reference>
<organismHost>
    <name type="scientific">Bacillus subtilis</name>
    <dbReference type="NCBI Taxonomy" id="1423"/>
</organismHost>
<keyword evidence="1" id="KW-1133">Transmembrane helix</keyword>
<protein>
    <submittedName>
        <fullName evidence="2">Uncharacterized protein</fullName>
    </submittedName>
</protein>
<keyword evidence="1" id="KW-0472">Membrane</keyword>
<evidence type="ECO:0000313" key="3">
    <source>
        <dbReference type="Proteomes" id="UP000221795"/>
    </source>
</evidence>
<feature type="transmembrane region" description="Helical" evidence="1">
    <location>
        <begin position="6"/>
        <end position="24"/>
    </location>
</feature>
<gene>
    <name evidence="2" type="ORF">Goe3_c13700</name>
</gene>
<proteinExistence type="predicted"/>
<evidence type="ECO:0000313" key="2">
    <source>
        <dbReference type="EMBL" id="APZ82598.1"/>
    </source>
</evidence>
<name>A0A217ER79_BPGO3</name>
<feature type="transmembrane region" description="Helical" evidence="1">
    <location>
        <begin position="88"/>
        <end position="107"/>
    </location>
</feature>
<evidence type="ECO:0000256" key="1">
    <source>
        <dbReference type="SAM" id="Phobius"/>
    </source>
</evidence>
<dbReference type="InterPro" id="IPR055843">
    <property type="entry name" value="DUF7420"/>
</dbReference>
<sequence>MNSITLLAVTVYSVVAITLVMNLWKLAVETRELKRQGQTPLTGQNILTIIVAALAEVTVVYLLLWLYAALNTPFTLWTAPAMFLSIYIFRYPVAYLATWGLWAFFVGRYRRKEIKKIEKDKEGAL</sequence>
<dbReference type="Proteomes" id="UP000221795">
    <property type="component" value="Segment"/>
</dbReference>
<organism evidence="2 3">
    <name type="scientific">Bacillus phage vB_BsuM-Goe3</name>
    <dbReference type="NCBI Taxonomy" id="1933063"/>
    <lineage>
        <taxon>Viruses</taxon>
        <taxon>Duplodnaviria</taxon>
        <taxon>Heunggongvirae</taxon>
        <taxon>Uroviricota</taxon>
        <taxon>Caudoviricetes</taxon>
        <taxon>Herelleviridae</taxon>
        <taxon>Bastillevirinae</taxon>
        <taxon>Grisebachstrassevirus</taxon>
        <taxon>Grisebachstrassevirus goe3</taxon>
    </lineage>
</organism>
<feature type="transmembrane region" description="Helical" evidence="1">
    <location>
        <begin position="45"/>
        <end position="68"/>
    </location>
</feature>
<dbReference type="Pfam" id="PF24195">
    <property type="entry name" value="DUF7420"/>
    <property type="match status" value="1"/>
</dbReference>
<keyword evidence="3" id="KW-1185">Reference proteome</keyword>